<name>A0A2T7PUP5_POMCA</name>
<dbReference type="Gene3D" id="3.60.10.10">
    <property type="entry name" value="Endonuclease/exonuclease/phosphatase"/>
    <property type="match status" value="1"/>
</dbReference>
<protein>
    <submittedName>
        <fullName evidence="1">Uncharacterized protein</fullName>
    </submittedName>
</protein>
<sequence>MKANHLPRGKERISDIMDVQKVLETPEFVSSADGASLLTPTDEVTWLYGTGDVASFSDDVLSLDQAVEIISLSRDDEVPGPANVHRASEPMAGSSMSPDQNEPVPCNRKMRHWEEAEKGIGDQRMMRAEGMSARRNLQSSFYGSRSLCGSAAPLRMISIAAAISDFIAVALHTNPKEPYFEDLRINQLYDAIKDKWHIVDVLYMGDIHVNKITHLEPDCWRLLEKNSEHLFVKVAQVLSDTLKNVISNRSDERMLLTGKALISSFCEGSDSIFWYDDVLGFPEEEYAEIMSNRFPMQIQLWGAVLPPQISGVRVYTSLKVEQLTIVTSKTSIAKFHRSNGGTIAGFTVTMLMGGGLKLVKATKTNVVDVEKCLNEFQLVFPDILKAAPSAQYLLS</sequence>
<proteinExistence type="predicted"/>
<reference evidence="1 2" key="1">
    <citation type="submission" date="2018-04" db="EMBL/GenBank/DDBJ databases">
        <title>The genome of golden apple snail Pomacea canaliculata provides insight into stress tolerance and invasive adaptation.</title>
        <authorList>
            <person name="Liu C."/>
            <person name="Liu B."/>
            <person name="Ren Y."/>
            <person name="Zhang Y."/>
            <person name="Wang H."/>
            <person name="Li S."/>
            <person name="Jiang F."/>
            <person name="Yin L."/>
            <person name="Zhang G."/>
            <person name="Qian W."/>
            <person name="Fan W."/>
        </authorList>
    </citation>
    <scope>NUCLEOTIDE SEQUENCE [LARGE SCALE GENOMIC DNA]</scope>
    <source>
        <strain evidence="1">SZHN2017</strain>
        <tissue evidence="1">Muscle</tissue>
    </source>
</reference>
<dbReference type="Proteomes" id="UP000245119">
    <property type="component" value="Linkage Group LG2"/>
</dbReference>
<dbReference type="InterPro" id="IPR036691">
    <property type="entry name" value="Endo/exonu/phosph_ase_sf"/>
</dbReference>
<organism evidence="1 2">
    <name type="scientific">Pomacea canaliculata</name>
    <name type="common">Golden apple snail</name>
    <dbReference type="NCBI Taxonomy" id="400727"/>
    <lineage>
        <taxon>Eukaryota</taxon>
        <taxon>Metazoa</taxon>
        <taxon>Spiralia</taxon>
        <taxon>Lophotrochozoa</taxon>
        <taxon>Mollusca</taxon>
        <taxon>Gastropoda</taxon>
        <taxon>Caenogastropoda</taxon>
        <taxon>Architaenioglossa</taxon>
        <taxon>Ampullarioidea</taxon>
        <taxon>Ampullariidae</taxon>
        <taxon>Pomacea</taxon>
    </lineage>
</organism>
<dbReference type="AlphaFoldDB" id="A0A2T7PUP5"/>
<comment type="caution">
    <text evidence="1">The sequence shown here is derived from an EMBL/GenBank/DDBJ whole genome shotgun (WGS) entry which is preliminary data.</text>
</comment>
<keyword evidence="2" id="KW-1185">Reference proteome</keyword>
<dbReference type="EMBL" id="PZQS01000002">
    <property type="protein sequence ID" value="PVD37141.1"/>
    <property type="molecule type" value="Genomic_DNA"/>
</dbReference>
<gene>
    <name evidence="1" type="ORF">C0Q70_04136</name>
</gene>
<evidence type="ECO:0000313" key="2">
    <source>
        <dbReference type="Proteomes" id="UP000245119"/>
    </source>
</evidence>
<evidence type="ECO:0000313" key="1">
    <source>
        <dbReference type="EMBL" id="PVD37141.1"/>
    </source>
</evidence>
<dbReference type="STRING" id="400727.A0A2T7PUP5"/>
<accession>A0A2T7PUP5</accession>